<name>A0AA40DHJ4_9PEZI</name>
<evidence type="ECO:0000313" key="3">
    <source>
        <dbReference type="Proteomes" id="UP001174997"/>
    </source>
</evidence>
<feature type="region of interest" description="Disordered" evidence="1">
    <location>
        <begin position="249"/>
        <end position="275"/>
    </location>
</feature>
<comment type="caution">
    <text evidence="2">The sequence shown here is derived from an EMBL/GenBank/DDBJ whole genome shotgun (WGS) entry which is preliminary data.</text>
</comment>
<protein>
    <submittedName>
        <fullName evidence="2">Uncharacterized protein</fullName>
    </submittedName>
</protein>
<evidence type="ECO:0000256" key="1">
    <source>
        <dbReference type="SAM" id="MobiDB-lite"/>
    </source>
</evidence>
<sequence>MHWQPPFLKKLVEEANRLPLIWGNKQAHLTVVEADLEFYAIAVKDYLRLTHGLHLSPSEIPKPPNQEASGNPLKRTYIFPPTWFKTEERKAHRVTNSDFLTHEGHPVKFDKLIPSNTTASDYDFSYLYEDWNIFYLSPDMQKRWNKHEFALECLGEVTAAPGTKMMGTKKDTRQQKPDDEASTVNIKFRFHWLRPQQKNSSDKFDLNDKGSLPMSLELHEGIASEEGFEVLPKDTDQHHDEDEYGMVPRASELGHGNTDQHHDDDDEEEYDVVPPPYQTGDIFSLSVLKAHAPAVMQAFHFQWMARQTGYMSGLTDMSWASSLGSDSSGGKKKD</sequence>
<gene>
    <name evidence="2" type="ORF">QBC41DRAFT_103177</name>
</gene>
<reference evidence="2" key="1">
    <citation type="submission" date="2023-06" db="EMBL/GenBank/DDBJ databases">
        <title>Genome-scale phylogeny and comparative genomics of the fungal order Sordariales.</title>
        <authorList>
            <consortium name="Lawrence Berkeley National Laboratory"/>
            <person name="Hensen N."/>
            <person name="Bonometti L."/>
            <person name="Westerberg I."/>
            <person name="Brannstrom I.O."/>
            <person name="Guillou S."/>
            <person name="Cros-Aarteil S."/>
            <person name="Calhoun S."/>
            <person name="Haridas S."/>
            <person name="Kuo A."/>
            <person name="Mondo S."/>
            <person name="Pangilinan J."/>
            <person name="Riley R."/>
            <person name="Labutti K."/>
            <person name="Andreopoulos B."/>
            <person name="Lipzen A."/>
            <person name="Chen C."/>
            <person name="Yanf M."/>
            <person name="Daum C."/>
            <person name="Ng V."/>
            <person name="Clum A."/>
            <person name="Steindorff A."/>
            <person name="Ohm R."/>
            <person name="Martin F."/>
            <person name="Silar P."/>
            <person name="Natvig D."/>
            <person name="Lalanne C."/>
            <person name="Gautier V."/>
            <person name="Ament-Velasquez S.L."/>
            <person name="Kruys A."/>
            <person name="Hutchinson M.I."/>
            <person name="Powell A.J."/>
            <person name="Barry K."/>
            <person name="Miller A.N."/>
            <person name="Grigoriev I.V."/>
            <person name="Debuchy R."/>
            <person name="Gladieux P."/>
            <person name="Thoren M.H."/>
            <person name="Johannesson H."/>
        </authorList>
    </citation>
    <scope>NUCLEOTIDE SEQUENCE</scope>
    <source>
        <strain evidence="2">CBS 307.81</strain>
    </source>
</reference>
<dbReference type="AlphaFoldDB" id="A0AA40DHJ4"/>
<dbReference type="EMBL" id="JAULSY010000004">
    <property type="protein sequence ID" value="KAK0673829.1"/>
    <property type="molecule type" value="Genomic_DNA"/>
</dbReference>
<organism evidence="2 3">
    <name type="scientific">Cercophora samala</name>
    <dbReference type="NCBI Taxonomy" id="330535"/>
    <lineage>
        <taxon>Eukaryota</taxon>
        <taxon>Fungi</taxon>
        <taxon>Dikarya</taxon>
        <taxon>Ascomycota</taxon>
        <taxon>Pezizomycotina</taxon>
        <taxon>Sordariomycetes</taxon>
        <taxon>Sordariomycetidae</taxon>
        <taxon>Sordariales</taxon>
        <taxon>Lasiosphaeriaceae</taxon>
        <taxon>Cercophora</taxon>
    </lineage>
</organism>
<accession>A0AA40DHJ4</accession>
<proteinExistence type="predicted"/>
<dbReference type="Proteomes" id="UP001174997">
    <property type="component" value="Unassembled WGS sequence"/>
</dbReference>
<evidence type="ECO:0000313" key="2">
    <source>
        <dbReference type="EMBL" id="KAK0673829.1"/>
    </source>
</evidence>
<keyword evidence="3" id="KW-1185">Reference proteome</keyword>